<dbReference type="Proteomes" id="UP000649345">
    <property type="component" value="Unassembled WGS sequence"/>
</dbReference>
<dbReference type="PANTHER" id="PTHR43350:SF19">
    <property type="entry name" value="D-GULOSIDE 3-DEHYDROGENASE"/>
    <property type="match status" value="1"/>
</dbReference>
<organism evidence="8 9">
    <name type="scientific">Anaerosacchariphilus hominis</name>
    <dbReference type="NCBI Taxonomy" id="2763017"/>
    <lineage>
        <taxon>Bacteria</taxon>
        <taxon>Bacillati</taxon>
        <taxon>Bacillota</taxon>
        <taxon>Clostridia</taxon>
        <taxon>Lachnospirales</taxon>
        <taxon>Lachnospiraceae</taxon>
        <taxon>Anaerosacchariphilus</taxon>
    </lineage>
</organism>
<accession>A0A923LAP1</accession>
<reference evidence="8" key="1">
    <citation type="submission" date="2020-08" db="EMBL/GenBank/DDBJ databases">
        <title>Genome public.</title>
        <authorList>
            <person name="Liu C."/>
            <person name="Sun Q."/>
        </authorList>
    </citation>
    <scope>NUCLEOTIDE SEQUENCE</scope>
    <source>
        <strain evidence="8">NSJ-68</strain>
    </source>
</reference>
<dbReference type="SUPFAM" id="SSF51735">
    <property type="entry name" value="NAD(P)-binding Rossmann-fold domains"/>
    <property type="match status" value="1"/>
</dbReference>
<protein>
    <submittedName>
        <fullName evidence="8">Zinc-binding dehydrogenase</fullName>
    </submittedName>
</protein>
<dbReference type="Gene3D" id="3.40.50.720">
    <property type="entry name" value="NAD(P)-binding Rossmann-like Domain"/>
    <property type="match status" value="1"/>
</dbReference>
<comment type="cofactor">
    <cofactor evidence="1">
        <name>Zn(2+)</name>
        <dbReference type="ChEBI" id="CHEBI:29105"/>
    </cofactor>
</comment>
<feature type="domain" description="Alcohol dehydrogenase-like N-terminal" evidence="7">
    <location>
        <begin position="97"/>
        <end position="179"/>
    </location>
</feature>
<proteinExistence type="inferred from homology"/>
<dbReference type="RefSeq" id="WP_186873322.1">
    <property type="nucleotide sequence ID" value="NZ_JACOOR010000002.1"/>
</dbReference>
<dbReference type="InterPro" id="IPR013154">
    <property type="entry name" value="ADH-like_N"/>
</dbReference>
<dbReference type="InterPro" id="IPR013149">
    <property type="entry name" value="ADH-like_C"/>
</dbReference>
<name>A0A923LAP1_9FIRM</name>
<evidence type="ECO:0000259" key="6">
    <source>
        <dbReference type="Pfam" id="PF00107"/>
    </source>
</evidence>
<comment type="similarity">
    <text evidence="2">Belongs to the zinc-containing alcohol dehydrogenase family.</text>
</comment>
<evidence type="ECO:0000313" key="8">
    <source>
        <dbReference type="EMBL" id="MBC5658739.1"/>
    </source>
</evidence>
<evidence type="ECO:0000256" key="5">
    <source>
        <dbReference type="ARBA" id="ARBA00023002"/>
    </source>
</evidence>
<evidence type="ECO:0000256" key="2">
    <source>
        <dbReference type="ARBA" id="ARBA00008072"/>
    </source>
</evidence>
<dbReference type="InterPro" id="IPR036291">
    <property type="entry name" value="NAD(P)-bd_dom_sf"/>
</dbReference>
<evidence type="ECO:0000313" key="9">
    <source>
        <dbReference type="Proteomes" id="UP000649345"/>
    </source>
</evidence>
<dbReference type="GO" id="GO:0046872">
    <property type="term" value="F:metal ion binding"/>
    <property type="evidence" value="ECO:0007669"/>
    <property type="project" value="UniProtKB-KW"/>
</dbReference>
<dbReference type="PANTHER" id="PTHR43350">
    <property type="entry name" value="NAD-DEPENDENT ALCOHOL DEHYDROGENASE"/>
    <property type="match status" value="1"/>
</dbReference>
<keyword evidence="5" id="KW-0560">Oxidoreductase</keyword>
<dbReference type="GO" id="GO:0016491">
    <property type="term" value="F:oxidoreductase activity"/>
    <property type="evidence" value="ECO:0007669"/>
    <property type="project" value="UniProtKB-KW"/>
</dbReference>
<keyword evidence="9" id="KW-1185">Reference proteome</keyword>
<dbReference type="AlphaFoldDB" id="A0A923LAP1"/>
<keyword evidence="3" id="KW-0479">Metal-binding</keyword>
<dbReference type="Pfam" id="PF08240">
    <property type="entry name" value="ADH_N"/>
    <property type="match status" value="1"/>
</dbReference>
<keyword evidence="4" id="KW-0862">Zinc</keyword>
<dbReference type="EMBL" id="JACOOR010000002">
    <property type="protein sequence ID" value="MBC5658739.1"/>
    <property type="molecule type" value="Genomic_DNA"/>
</dbReference>
<sequence>MEGTMKQAWLNNVGEGHWEIREVPIPKPGPGQALIKIHAGSICKQTDSNTVRGYHPPHDHQCWGMLPHHMRMLYHNTPENPDPLAEVYPKKHLKYDWEPFPSRMGHEMAGEIVEIGGFLGQHPYGEYTTEDGRKRVTENNLVANNNPFKVGDRVTGSPIFGGFAEYVVADFSAIAKIPDGVSYETATLAEPVMCVYPHVTQTVQFRDRVVVLGVGALGFASMCIAKGMGAKQIIAVDLDDAKLDFAKAHGADVIINPNKVDNVADAIWDATEHQGADSVLEVTGEPECIQLLPYITKFGGRIGQIGACCKLVPIDWSYFHFRGLSVNKCIVGAGMVNAHNAPNSNHGFDVALDLIQNGIVPMGDFIDYKFEMTTENLEKAFDLALHDNTMRKAMFIFK</sequence>
<dbReference type="InterPro" id="IPR011032">
    <property type="entry name" value="GroES-like_sf"/>
</dbReference>
<dbReference type="Gene3D" id="3.90.180.10">
    <property type="entry name" value="Medium-chain alcohol dehydrogenases, catalytic domain"/>
    <property type="match status" value="2"/>
</dbReference>
<feature type="domain" description="Alcohol dehydrogenase-like C-terminal" evidence="6">
    <location>
        <begin position="216"/>
        <end position="333"/>
    </location>
</feature>
<gene>
    <name evidence="8" type="ORF">H8S44_02990</name>
</gene>
<comment type="caution">
    <text evidence="8">The sequence shown here is derived from an EMBL/GenBank/DDBJ whole genome shotgun (WGS) entry which is preliminary data.</text>
</comment>
<evidence type="ECO:0000256" key="4">
    <source>
        <dbReference type="ARBA" id="ARBA00022833"/>
    </source>
</evidence>
<dbReference type="SUPFAM" id="SSF50129">
    <property type="entry name" value="GroES-like"/>
    <property type="match status" value="1"/>
</dbReference>
<evidence type="ECO:0000256" key="3">
    <source>
        <dbReference type="ARBA" id="ARBA00022723"/>
    </source>
</evidence>
<evidence type="ECO:0000259" key="7">
    <source>
        <dbReference type="Pfam" id="PF08240"/>
    </source>
</evidence>
<dbReference type="Pfam" id="PF00107">
    <property type="entry name" value="ADH_zinc_N"/>
    <property type="match status" value="1"/>
</dbReference>
<evidence type="ECO:0000256" key="1">
    <source>
        <dbReference type="ARBA" id="ARBA00001947"/>
    </source>
</evidence>